<keyword evidence="1" id="KW-0472">Membrane</keyword>
<reference evidence="2 3" key="1">
    <citation type="submission" date="2015-07" db="EMBL/GenBank/DDBJ databases">
        <title>Genome sequence of Levilinea saccharolytica DSM 16555.</title>
        <authorList>
            <person name="Hemp J."/>
            <person name="Ward L.M."/>
            <person name="Pace L.A."/>
            <person name="Fischer W.W."/>
        </authorList>
    </citation>
    <scope>NUCLEOTIDE SEQUENCE [LARGE SCALE GENOMIC DNA]</scope>
    <source>
        <strain evidence="2 3">KIBI-1</strain>
    </source>
</reference>
<keyword evidence="1" id="KW-1133">Transmembrane helix</keyword>
<evidence type="ECO:0000313" key="3">
    <source>
        <dbReference type="Proteomes" id="UP000050501"/>
    </source>
</evidence>
<feature type="transmembrane region" description="Helical" evidence="1">
    <location>
        <begin position="46"/>
        <end position="65"/>
    </location>
</feature>
<organism evidence="2 3">
    <name type="scientific">Levilinea saccharolytica</name>
    <dbReference type="NCBI Taxonomy" id="229921"/>
    <lineage>
        <taxon>Bacteria</taxon>
        <taxon>Bacillati</taxon>
        <taxon>Chloroflexota</taxon>
        <taxon>Anaerolineae</taxon>
        <taxon>Anaerolineales</taxon>
        <taxon>Anaerolineaceae</taxon>
        <taxon>Levilinea</taxon>
    </lineage>
</organism>
<keyword evidence="1" id="KW-0812">Transmembrane</keyword>
<dbReference type="AlphaFoldDB" id="A0A0N8GNF4"/>
<feature type="transmembrane region" description="Helical" evidence="1">
    <location>
        <begin position="71"/>
        <end position="92"/>
    </location>
</feature>
<name>A0A0N8GNF4_9CHLR</name>
<feature type="transmembrane region" description="Helical" evidence="1">
    <location>
        <begin position="145"/>
        <end position="167"/>
    </location>
</feature>
<gene>
    <name evidence="2" type="ORF">ADN01_15330</name>
</gene>
<dbReference type="Proteomes" id="UP000050501">
    <property type="component" value="Unassembled WGS sequence"/>
</dbReference>
<feature type="transmembrane region" description="Helical" evidence="1">
    <location>
        <begin position="104"/>
        <end position="125"/>
    </location>
</feature>
<dbReference type="RefSeq" id="WP_062416797.1">
    <property type="nucleotide sequence ID" value="NZ_DF967974.1"/>
</dbReference>
<feature type="transmembrane region" description="Helical" evidence="1">
    <location>
        <begin position="6"/>
        <end position="25"/>
    </location>
</feature>
<proteinExistence type="predicted"/>
<accession>A0A0N8GNF4</accession>
<evidence type="ECO:0000313" key="2">
    <source>
        <dbReference type="EMBL" id="KPL77946.1"/>
    </source>
</evidence>
<sequence>MSDTAFRRWLGPIFGLVLGLIYGFTTQYANQFALPGLSLYQPPFGPVLNTALAGAIGLVLGWITGWPPTGAVGWIYGSIVAALFVGIGLLVSGSTPPELRMGKIATTLFLYIPLTGMVAPVLIIFRWTLDKLQLHRGQKVNFFVRIWRTVAVVAMAVGLGMISFLPLEGREALTRMDALLRAGLQAASPETLPVPLQAPDVPDFLSLATPQYQLAWESRNLERFAIPRPNRPDYEMSVVVAHFDNGRLLACLYAGADLEAECRPYPPLSAEEMP</sequence>
<comment type="caution">
    <text evidence="2">The sequence shown here is derived from an EMBL/GenBank/DDBJ whole genome shotgun (WGS) entry which is preliminary data.</text>
</comment>
<keyword evidence="3" id="KW-1185">Reference proteome</keyword>
<dbReference type="EMBL" id="LGCM01000058">
    <property type="protein sequence ID" value="KPL77946.1"/>
    <property type="molecule type" value="Genomic_DNA"/>
</dbReference>
<evidence type="ECO:0000256" key="1">
    <source>
        <dbReference type="SAM" id="Phobius"/>
    </source>
</evidence>
<protein>
    <submittedName>
        <fullName evidence="2">Uncharacterized protein</fullName>
    </submittedName>
</protein>
<dbReference type="STRING" id="229921.ADN01_15330"/>